<dbReference type="STRING" id="554065.E1ZG39"/>
<proteinExistence type="predicted"/>
<dbReference type="EMBL" id="GL433845">
    <property type="protein sequence ID" value="EFN55230.1"/>
    <property type="molecule type" value="Genomic_DNA"/>
</dbReference>
<dbReference type="OrthoDB" id="192326at2759"/>
<reference evidence="5 6" key="1">
    <citation type="journal article" date="2010" name="Plant Cell">
        <title>The Chlorella variabilis NC64A genome reveals adaptation to photosymbiosis, coevolution with viruses, and cryptic sex.</title>
        <authorList>
            <person name="Blanc G."/>
            <person name="Duncan G."/>
            <person name="Agarkova I."/>
            <person name="Borodovsky M."/>
            <person name="Gurnon J."/>
            <person name="Kuo A."/>
            <person name="Lindquist E."/>
            <person name="Lucas S."/>
            <person name="Pangilinan J."/>
            <person name="Polle J."/>
            <person name="Salamov A."/>
            <person name="Terry A."/>
            <person name="Yamada T."/>
            <person name="Dunigan D.D."/>
            <person name="Grigoriev I.V."/>
            <person name="Claverie J.M."/>
            <person name="Van Etten J.L."/>
        </authorList>
    </citation>
    <scope>NUCLEOTIDE SEQUENCE [LARGE SCALE GENOMIC DNA]</scope>
    <source>
        <strain evidence="5 6">NC64A</strain>
    </source>
</reference>
<evidence type="ECO:0000256" key="4">
    <source>
        <dbReference type="SAM" id="Phobius"/>
    </source>
</evidence>
<evidence type="ECO:0000256" key="3">
    <source>
        <dbReference type="SAM" id="MobiDB-lite"/>
    </source>
</evidence>
<organism evidence="6">
    <name type="scientific">Chlorella variabilis</name>
    <name type="common">Green alga</name>
    <dbReference type="NCBI Taxonomy" id="554065"/>
    <lineage>
        <taxon>Eukaryota</taxon>
        <taxon>Viridiplantae</taxon>
        <taxon>Chlorophyta</taxon>
        <taxon>core chlorophytes</taxon>
        <taxon>Trebouxiophyceae</taxon>
        <taxon>Chlorellales</taxon>
        <taxon>Chlorellaceae</taxon>
        <taxon>Chlorella clade</taxon>
        <taxon>Chlorella</taxon>
    </lineage>
</organism>
<evidence type="ECO:0000256" key="1">
    <source>
        <dbReference type="ARBA" id="ARBA00004474"/>
    </source>
</evidence>
<keyword evidence="4" id="KW-0472">Membrane</keyword>
<feature type="transmembrane region" description="Helical" evidence="4">
    <location>
        <begin position="104"/>
        <end position="121"/>
    </location>
</feature>
<dbReference type="PANTHER" id="PTHR34214">
    <property type="match status" value="1"/>
</dbReference>
<keyword evidence="4" id="KW-1133">Transmembrane helix</keyword>
<evidence type="ECO:0000313" key="5">
    <source>
        <dbReference type="EMBL" id="EFN55230.1"/>
    </source>
</evidence>
<dbReference type="Pfam" id="PF06799">
    <property type="entry name" value="CGLD27-like"/>
    <property type="match status" value="1"/>
</dbReference>
<feature type="region of interest" description="Disordered" evidence="3">
    <location>
        <begin position="1"/>
        <end position="45"/>
    </location>
</feature>
<dbReference type="GO" id="GO:0009536">
    <property type="term" value="C:plastid"/>
    <property type="evidence" value="ECO:0007669"/>
    <property type="project" value="UniProtKB-SubCell"/>
</dbReference>
<dbReference type="Proteomes" id="UP000008141">
    <property type="component" value="Unassembled WGS sequence"/>
</dbReference>
<dbReference type="PANTHER" id="PTHR34214:SF3">
    <property type="entry name" value="PROTEIN CONSERVED IN THE GREEN LINEAGE AND DIATOMS 27, CHLOROPLASTIC"/>
    <property type="match status" value="1"/>
</dbReference>
<keyword evidence="2" id="KW-0934">Plastid</keyword>
<evidence type="ECO:0000256" key="2">
    <source>
        <dbReference type="ARBA" id="ARBA00022640"/>
    </source>
</evidence>
<dbReference type="eggNOG" id="ENOG502QS25">
    <property type="taxonomic scope" value="Eukaryota"/>
</dbReference>
<name>E1ZG39_CHLVA</name>
<dbReference type="InterPro" id="IPR009631">
    <property type="entry name" value="CGLD27-like"/>
</dbReference>
<keyword evidence="4" id="KW-0812">Transmembrane</keyword>
<dbReference type="OMA" id="DSTLYSW"/>
<feature type="transmembrane region" description="Helical" evidence="4">
    <location>
        <begin position="133"/>
        <end position="154"/>
    </location>
</feature>
<protein>
    <recommendedName>
        <fullName evidence="7">DUF1230 domain-containing protein</fullName>
    </recommendedName>
</protein>
<comment type="subcellular location">
    <subcellularLocation>
        <location evidence="1">Plastid</location>
    </subcellularLocation>
</comment>
<gene>
    <name evidence="5" type="ORF">CHLNCDRAFT_35652</name>
</gene>
<dbReference type="AlphaFoldDB" id="E1ZG39"/>
<dbReference type="GeneID" id="17354649"/>
<accession>E1ZG39</accession>
<dbReference type="KEGG" id="cvr:CHLNCDRAFT_35652"/>
<evidence type="ECO:0008006" key="7">
    <source>
        <dbReference type="Google" id="ProtNLM"/>
    </source>
</evidence>
<sequence length="309" mass="33341">MQASCIAPRALPLRPGGQPHLFGASSSGSSRAPLGPPQLQRDSQGRGLAQLVAQAARREQQAGLNRMEAAVPREQRPVNELQQLKDTPLLAWATLDLPQYAQRLLILYGGVFLLLGGPIAAQTFDPLDQPLEFFLSGSTGSLLVVAVAALRIFLGWKYVGDRLLTASLEYEETGWYDGQVFVKPPEVLTRDRLLGTYEVKPVLARLRTTLQGVGVALMATAVTLTVLINSQLDADGAYGRGSARKLAQVTPTGILYSSRVKDMADLAADDEAAELEAAAQGGIPGYCGDRYFKAFAGGERVCEKFEKRR</sequence>
<dbReference type="FunCoup" id="E1ZG39">
    <property type="interactions" value="275"/>
</dbReference>
<evidence type="ECO:0000313" key="6">
    <source>
        <dbReference type="Proteomes" id="UP000008141"/>
    </source>
</evidence>
<dbReference type="InParanoid" id="E1ZG39"/>
<dbReference type="RefSeq" id="XP_005847332.1">
    <property type="nucleotide sequence ID" value="XM_005847270.1"/>
</dbReference>
<keyword evidence="6" id="KW-1185">Reference proteome</keyword>